<keyword evidence="5" id="KW-0560">Oxidoreductase</keyword>
<dbReference type="CDD" id="cd11062">
    <property type="entry name" value="CYP58-like"/>
    <property type="match status" value="1"/>
</dbReference>
<dbReference type="Pfam" id="PF00067">
    <property type="entry name" value="p450"/>
    <property type="match status" value="1"/>
</dbReference>
<evidence type="ECO:0000256" key="7">
    <source>
        <dbReference type="ARBA" id="ARBA00023033"/>
    </source>
</evidence>
<accession>A0ABR4FSJ6</accession>
<comment type="cofactor">
    <cofactor evidence="1">
        <name>heme</name>
        <dbReference type="ChEBI" id="CHEBI:30413"/>
    </cofactor>
</comment>
<dbReference type="Proteomes" id="UP001610563">
    <property type="component" value="Unassembled WGS sequence"/>
</dbReference>
<dbReference type="EMBL" id="JBFTWV010000129">
    <property type="protein sequence ID" value="KAL2785982.1"/>
    <property type="molecule type" value="Genomic_DNA"/>
</dbReference>
<evidence type="ECO:0000313" key="9">
    <source>
        <dbReference type="Proteomes" id="UP001610563"/>
    </source>
</evidence>
<organism evidence="8 9">
    <name type="scientific">Aspergillus keveii</name>
    <dbReference type="NCBI Taxonomy" id="714993"/>
    <lineage>
        <taxon>Eukaryota</taxon>
        <taxon>Fungi</taxon>
        <taxon>Dikarya</taxon>
        <taxon>Ascomycota</taxon>
        <taxon>Pezizomycotina</taxon>
        <taxon>Eurotiomycetes</taxon>
        <taxon>Eurotiomycetidae</taxon>
        <taxon>Eurotiales</taxon>
        <taxon>Aspergillaceae</taxon>
        <taxon>Aspergillus</taxon>
        <taxon>Aspergillus subgen. Nidulantes</taxon>
    </lineage>
</organism>
<dbReference type="InterPro" id="IPR002401">
    <property type="entry name" value="Cyt_P450_E_grp-I"/>
</dbReference>
<keyword evidence="6" id="KW-0408">Iron</keyword>
<comment type="similarity">
    <text evidence="2">Belongs to the cytochrome P450 family.</text>
</comment>
<protein>
    <submittedName>
        <fullName evidence="8">Cytochrome P450</fullName>
    </submittedName>
</protein>
<dbReference type="PANTHER" id="PTHR24305:SF157">
    <property type="entry name" value="N-ACETYLTRYPTOPHAN 6-HYDROXYLASE IVOC-RELATED"/>
    <property type="match status" value="1"/>
</dbReference>
<comment type="caution">
    <text evidence="8">The sequence shown here is derived from an EMBL/GenBank/DDBJ whole genome shotgun (WGS) entry which is preliminary data.</text>
</comment>
<dbReference type="InterPro" id="IPR050121">
    <property type="entry name" value="Cytochrome_P450_monoxygenase"/>
</dbReference>
<reference evidence="8 9" key="1">
    <citation type="submission" date="2024-07" db="EMBL/GenBank/DDBJ databases">
        <title>Section-level genome sequencing and comparative genomics of Aspergillus sections Usti and Cavernicolus.</title>
        <authorList>
            <consortium name="Lawrence Berkeley National Laboratory"/>
            <person name="Nybo J.L."/>
            <person name="Vesth T.C."/>
            <person name="Theobald S."/>
            <person name="Frisvad J.C."/>
            <person name="Larsen T.O."/>
            <person name="Kjaerboelling I."/>
            <person name="Rothschild-Mancinelli K."/>
            <person name="Lyhne E.K."/>
            <person name="Kogle M.E."/>
            <person name="Barry K."/>
            <person name="Clum A."/>
            <person name="Na H."/>
            <person name="Ledsgaard L."/>
            <person name="Lin J."/>
            <person name="Lipzen A."/>
            <person name="Kuo A."/>
            <person name="Riley R."/>
            <person name="Mondo S."/>
            <person name="Labutti K."/>
            <person name="Haridas S."/>
            <person name="Pangalinan J."/>
            <person name="Salamov A.A."/>
            <person name="Simmons B.A."/>
            <person name="Magnuson J.K."/>
            <person name="Chen J."/>
            <person name="Drula E."/>
            <person name="Henrissat B."/>
            <person name="Wiebenga A."/>
            <person name="Lubbers R.J."/>
            <person name="Gomes A.C."/>
            <person name="Makela M.R."/>
            <person name="Stajich J."/>
            <person name="Grigoriev I.V."/>
            <person name="Mortensen U.H."/>
            <person name="De Vries R.P."/>
            <person name="Baker S.E."/>
            <person name="Andersen M.R."/>
        </authorList>
    </citation>
    <scope>NUCLEOTIDE SEQUENCE [LARGE SCALE GENOMIC DNA]</scope>
    <source>
        <strain evidence="8 9">CBS 209.92</strain>
    </source>
</reference>
<evidence type="ECO:0000313" key="8">
    <source>
        <dbReference type="EMBL" id="KAL2785982.1"/>
    </source>
</evidence>
<dbReference type="InterPro" id="IPR001128">
    <property type="entry name" value="Cyt_P450"/>
</dbReference>
<keyword evidence="3" id="KW-0349">Heme</keyword>
<proteinExistence type="inferred from homology"/>
<evidence type="ECO:0000256" key="6">
    <source>
        <dbReference type="ARBA" id="ARBA00023004"/>
    </source>
</evidence>
<dbReference type="PRINTS" id="PR00463">
    <property type="entry name" value="EP450I"/>
</dbReference>
<dbReference type="PANTHER" id="PTHR24305">
    <property type="entry name" value="CYTOCHROME P450"/>
    <property type="match status" value="1"/>
</dbReference>
<dbReference type="InterPro" id="IPR036396">
    <property type="entry name" value="Cyt_P450_sf"/>
</dbReference>
<evidence type="ECO:0000256" key="5">
    <source>
        <dbReference type="ARBA" id="ARBA00023002"/>
    </source>
</evidence>
<dbReference type="PRINTS" id="PR00385">
    <property type="entry name" value="P450"/>
</dbReference>
<name>A0ABR4FSJ6_9EURO</name>
<evidence type="ECO:0000256" key="1">
    <source>
        <dbReference type="ARBA" id="ARBA00001971"/>
    </source>
</evidence>
<sequence length="499" mass="57357">MPSLVAALFFGVVSLLCLLVYRLWLSPLAKFPGPKLAAATLWYETYYDVFCWGRYGFEIAKMHEKYGPIVRISPHELHVNDPDFYEVLYSRDSPRNKYEYFTRQFGVTGSMASTVDHYRHRLLRSNMNPYFSMARVRKQEPVIQTLVDKLFDRLQAYKGTGSPVNLQHALTCFTTDVVSDYTMGSGYNYLDEPDFIPDWSNTLAGSAKSGVYIRTWPWLGRVFAAMPPWLLLKVYSGMGLVAQFQERCNNVVRSIMEDQKSETWEKVKSTASKPTFFHDVLNSDLPPEEKEPARLAQEVQVLIGAGGETTAKMLAWTIYYLLESPEKMNKLKEELSRLDPNETATLIDFERMPYLICVMLEGLRLSYGVSSRLQRIAPDRDLQFREWTIPAGTPVGMSSMLVHHNEDIFPDSRNFIPERWADPEKRHHLEKYLVSFTKGSRQCSGINLARSEILLALPKLIRGLDLELFETTREDVTLAHDLFLPFAREGRKGVRVLVK</sequence>
<gene>
    <name evidence="8" type="ORF">BJX66DRAFT_43851</name>
</gene>
<evidence type="ECO:0000256" key="3">
    <source>
        <dbReference type="ARBA" id="ARBA00022617"/>
    </source>
</evidence>
<keyword evidence="4" id="KW-0479">Metal-binding</keyword>
<evidence type="ECO:0000256" key="4">
    <source>
        <dbReference type="ARBA" id="ARBA00022723"/>
    </source>
</evidence>
<keyword evidence="9" id="KW-1185">Reference proteome</keyword>
<dbReference type="Gene3D" id="1.10.630.10">
    <property type="entry name" value="Cytochrome P450"/>
    <property type="match status" value="1"/>
</dbReference>
<dbReference type="SUPFAM" id="SSF48264">
    <property type="entry name" value="Cytochrome P450"/>
    <property type="match status" value="1"/>
</dbReference>
<keyword evidence="7" id="KW-0503">Monooxygenase</keyword>
<evidence type="ECO:0000256" key="2">
    <source>
        <dbReference type="ARBA" id="ARBA00010617"/>
    </source>
</evidence>